<evidence type="ECO:0000259" key="15">
    <source>
        <dbReference type="Pfam" id="PF09298"/>
    </source>
</evidence>
<evidence type="ECO:0000256" key="1">
    <source>
        <dbReference type="ARBA" id="ARBA00004782"/>
    </source>
</evidence>
<evidence type="ECO:0000259" key="14">
    <source>
        <dbReference type="Pfam" id="PF01557"/>
    </source>
</evidence>
<keyword evidence="4 12" id="KW-0479">Metal-binding</keyword>
<dbReference type="AlphaFoldDB" id="S8B7I4"/>
<organism evidence="16 17">
    <name type="scientific">Penicillium oxalicum (strain 114-2 / CGMCC 5302)</name>
    <name type="common">Penicillium decumbens</name>
    <dbReference type="NCBI Taxonomy" id="933388"/>
    <lineage>
        <taxon>Eukaryota</taxon>
        <taxon>Fungi</taxon>
        <taxon>Dikarya</taxon>
        <taxon>Ascomycota</taxon>
        <taxon>Pezizomycotina</taxon>
        <taxon>Eurotiomycetes</taxon>
        <taxon>Eurotiomycetidae</taxon>
        <taxon>Eurotiales</taxon>
        <taxon>Aspergillaceae</taxon>
        <taxon>Penicillium</taxon>
    </lineage>
</organism>
<feature type="domain" description="Fumarylacetoacetase N-terminal" evidence="15">
    <location>
        <begin position="13"/>
        <end position="94"/>
    </location>
</feature>
<evidence type="ECO:0000313" key="17">
    <source>
        <dbReference type="Proteomes" id="UP000019376"/>
    </source>
</evidence>
<keyword evidence="6 12" id="KW-0106">Calcium</keyword>
<feature type="active site" description="Proton acceptor" evidence="10">
    <location>
        <position position="123"/>
    </location>
</feature>
<comment type="cofactor">
    <cofactor evidence="13">
        <name>Mg(2+)</name>
        <dbReference type="ChEBI" id="CHEBI:18420"/>
    </cofactor>
    <cofactor evidence="13">
        <name>Ca(2+)</name>
        <dbReference type="ChEBI" id="CHEBI:29108"/>
    </cofactor>
</comment>
<feature type="domain" description="Fumarylacetoacetase-like C-terminal" evidence="14">
    <location>
        <begin position="114"/>
        <end position="434"/>
    </location>
</feature>
<protein>
    <recommendedName>
        <fullName evidence="3 13">Fumarylacetoacetase</fullName>
        <ecNumber evidence="3 13">3.7.1.2</ecNumber>
    </recommendedName>
    <alternativeName>
        <fullName evidence="13">Fumarylacetoacetate hydrolase</fullName>
    </alternativeName>
</protein>
<dbReference type="InterPro" id="IPR005959">
    <property type="entry name" value="Fumarylacetoacetase"/>
</dbReference>
<dbReference type="GO" id="GO:0004334">
    <property type="term" value="F:fumarylacetoacetase activity"/>
    <property type="evidence" value="ECO:0007669"/>
    <property type="project" value="UniProtKB-UniRule"/>
</dbReference>
<dbReference type="Pfam" id="PF09298">
    <property type="entry name" value="FAA_hydrolase_N"/>
    <property type="match status" value="1"/>
</dbReference>
<evidence type="ECO:0000256" key="8">
    <source>
        <dbReference type="ARBA" id="ARBA00022878"/>
    </source>
</evidence>
<evidence type="ECO:0000256" key="9">
    <source>
        <dbReference type="ARBA" id="ARBA00023232"/>
    </source>
</evidence>
<dbReference type="Pfam" id="PF01557">
    <property type="entry name" value="FAA_hydrolase"/>
    <property type="match status" value="1"/>
</dbReference>
<dbReference type="PANTHER" id="PTHR43069">
    <property type="entry name" value="FUMARYLACETOACETASE"/>
    <property type="match status" value="1"/>
</dbReference>
<name>S8B7I4_PENO1</name>
<keyword evidence="5 13" id="KW-0378">Hydrolase</keyword>
<comment type="similarity">
    <text evidence="2 13">Belongs to the FAH family.</text>
</comment>
<keyword evidence="17" id="KW-1185">Reference proteome</keyword>
<feature type="binding site" evidence="12">
    <location>
        <position position="116"/>
    </location>
    <ligand>
        <name>Ca(2+)</name>
        <dbReference type="ChEBI" id="CHEBI:29108"/>
    </ligand>
</feature>
<dbReference type="InterPro" id="IPR036462">
    <property type="entry name" value="Fumarylacetoacetase_N_sf"/>
</dbReference>
<evidence type="ECO:0000256" key="11">
    <source>
        <dbReference type="PIRSR" id="PIRSR605959-2"/>
    </source>
</evidence>
<evidence type="ECO:0000256" key="6">
    <source>
        <dbReference type="ARBA" id="ARBA00022837"/>
    </source>
</evidence>
<dbReference type="SUPFAM" id="SSF63433">
    <property type="entry name" value="Fumarylacetoacetate hydrolase, FAH, N-terminal domain"/>
    <property type="match status" value="1"/>
</dbReference>
<evidence type="ECO:0000256" key="10">
    <source>
        <dbReference type="PIRSR" id="PIRSR605959-1"/>
    </source>
</evidence>
<feature type="binding site" evidence="12">
    <location>
        <position position="194"/>
    </location>
    <ligand>
        <name>Ca(2+)</name>
        <dbReference type="ChEBI" id="CHEBI:29108"/>
    </ligand>
</feature>
<evidence type="ECO:0000313" key="16">
    <source>
        <dbReference type="EMBL" id="EPS34918.1"/>
    </source>
</evidence>
<proteinExistence type="inferred from homology"/>
<dbReference type="PANTHER" id="PTHR43069:SF5">
    <property type="entry name" value="FUMARYLACETOACETASE"/>
    <property type="match status" value="1"/>
</dbReference>
<dbReference type="SUPFAM" id="SSF56529">
    <property type="entry name" value="FAH"/>
    <property type="match status" value="1"/>
</dbReference>
<evidence type="ECO:0000256" key="13">
    <source>
        <dbReference type="RuleBase" id="RU366008"/>
    </source>
</evidence>
<dbReference type="InterPro" id="IPR015377">
    <property type="entry name" value="Fumarylacetoacetase_N"/>
</dbReference>
<dbReference type="Proteomes" id="UP000019376">
    <property type="component" value="Unassembled WGS sequence"/>
</dbReference>
<accession>S8B7I4</accession>
<dbReference type="GO" id="GO:0046872">
    <property type="term" value="F:metal ion binding"/>
    <property type="evidence" value="ECO:0007669"/>
    <property type="project" value="UniProtKB-UniRule"/>
</dbReference>
<evidence type="ECO:0000256" key="3">
    <source>
        <dbReference type="ARBA" id="ARBA00012094"/>
    </source>
</evidence>
<feature type="binding site" evidence="12">
    <location>
        <position position="226"/>
    </location>
    <ligand>
        <name>Mg(2+)</name>
        <dbReference type="ChEBI" id="CHEBI:18420"/>
    </ligand>
</feature>
<dbReference type="OrthoDB" id="9971669at2759"/>
<dbReference type="InterPro" id="IPR036663">
    <property type="entry name" value="Fumarylacetoacetase_C_sf"/>
</dbReference>
<dbReference type="Gene3D" id="2.30.30.230">
    <property type="entry name" value="Fumarylacetoacetase, N-terminal domain"/>
    <property type="match status" value="1"/>
</dbReference>
<dbReference type="PhylomeDB" id="S8B7I4"/>
<gene>
    <name evidence="16" type="ORF">PDE_09882</name>
</gene>
<feature type="binding site" evidence="11">
    <location>
        <position position="265"/>
    </location>
    <ligand>
        <name>substrate</name>
    </ligand>
</feature>
<evidence type="ECO:0000256" key="12">
    <source>
        <dbReference type="PIRSR" id="PIRSR605959-3"/>
    </source>
</evidence>
<dbReference type="EMBL" id="KB644415">
    <property type="protein sequence ID" value="EPS34918.1"/>
    <property type="molecule type" value="Genomic_DNA"/>
</dbReference>
<dbReference type="STRING" id="933388.S8B7I4"/>
<feature type="binding site" evidence="12">
    <location>
        <position position="278"/>
    </location>
    <ligand>
        <name>Mg(2+)</name>
        <dbReference type="ChEBI" id="CHEBI:18420"/>
    </ligand>
</feature>
<feature type="binding site" evidence="12">
    <location>
        <position position="282"/>
    </location>
    <ligand>
        <name>Mg(2+)</name>
        <dbReference type="ChEBI" id="CHEBI:18420"/>
    </ligand>
</feature>
<dbReference type="InterPro" id="IPR011234">
    <property type="entry name" value="Fumarylacetoacetase-like_C"/>
</dbReference>
<keyword evidence="7 12" id="KW-0460">Magnesium</keyword>
<keyword evidence="8 13" id="KW-0828">Tyrosine catabolism</keyword>
<reference evidence="16 17" key="1">
    <citation type="journal article" date="2013" name="PLoS ONE">
        <title>Genomic and secretomic analyses reveal unique features of the lignocellulolytic enzyme system of Penicillium decumbens.</title>
        <authorList>
            <person name="Liu G."/>
            <person name="Zhang L."/>
            <person name="Wei X."/>
            <person name="Zou G."/>
            <person name="Qin Y."/>
            <person name="Ma L."/>
            <person name="Li J."/>
            <person name="Zheng H."/>
            <person name="Wang S."/>
            <person name="Wang C."/>
            <person name="Xun L."/>
            <person name="Zhao G.-P."/>
            <person name="Zhou Z."/>
            <person name="Qu Y."/>
        </authorList>
    </citation>
    <scope>NUCLEOTIDE SEQUENCE [LARGE SCALE GENOMIC DNA]</scope>
    <source>
        <strain evidence="17">114-2 / CGMCC 5302</strain>
    </source>
</reference>
<evidence type="ECO:0000256" key="2">
    <source>
        <dbReference type="ARBA" id="ARBA00010211"/>
    </source>
</evidence>
<dbReference type="GO" id="GO:0006559">
    <property type="term" value="P:L-phenylalanine catabolic process"/>
    <property type="evidence" value="ECO:0007669"/>
    <property type="project" value="UniProtKB-UniRule"/>
</dbReference>
<evidence type="ECO:0000256" key="5">
    <source>
        <dbReference type="ARBA" id="ARBA00022801"/>
    </source>
</evidence>
<comment type="pathway">
    <text evidence="1 13">Amino-acid degradation; L-phenylalanine degradation; acetoacetate and fumarate from L-phenylalanine: step 6/6.</text>
</comment>
<dbReference type="UniPathway" id="UPA00139">
    <property type="reaction ID" value="UER00341"/>
</dbReference>
<evidence type="ECO:0000256" key="7">
    <source>
        <dbReference type="ARBA" id="ARBA00022842"/>
    </source>
</evidence>
<feature type="binding site" evidence="11">
    <location>
        <position position="373"/>
    </location>
    <ligand>
        <name>substrate</name>
    </ligand>
</feature>
<dbReference type="EC" id="3.7.1.2" evidence="3 13"/>
<dbReference type="GO" id="GO:0006572">
    <property type="term" value="P:L-tyrosine catabolic process"/>
    <property type="evidence" value="ECO:0007669"/>
    <property type="project" value="UniProtKB-UniRule"/>
</dbReference>
<dbReference type="GO" id="GO:1902000">
    <property type="term" value="P:homogentisate catabolic process"/>
    <property type="evidence" value="ECO:0007669"/>
    <property type="project" value="TreeGrafter"/>
</dbReference>
<feature type="binding site" evidence="12">
    <location>
        <position position="226"/>
    </location>
    <ligand>
        <name>Ca(2+)</name>
        <dbReference type="ChEBI" id="CHEBI:29108"/>
    </ligand>
</feature>
<feature type="binding site" evidence="12">
    <location>
        <position position="192"/>
    </location>
    <ligand>
        <name>Ca(2+)</name>
        <dbReference type="ChEBI" id="CHEBI:29108"/>
    </ligand>
</feature>
<evidence type="ECO:0000256" key="4">
    <source>
        <dbReference type="ARBA" id="ARBA00022723"/>
    </source>
</evidence>
<dbReference type="HOGENOM" id="CLU_026207_2_0_1"/>
<comment type="catalytic activity">
    <reaction evidence="13">
        <text>4-fumarylacetoacetate + H2O = acetoacetate + fumarate + H(+)</text>
        <dbReference type="Rhea" id="RHEA:10244"/>
        <dbReference type="ChEBI" id="CHEBI:13705"/>
        <dbReference type="ChEBI" id="CHEBI:15377"/>
        <dbReference type="ChEBI" id="CHEBI:15378"/>
        <dbReference type="ChEBI" id="CHEBI:18034"/>
        <dbReference type="ChEBI" id="CHEBI:29806"/>
        <dbReference type="EC" id="3.7.1.2"/>
    </reaction>
</comment>
<dbReference type="eggNOG" id="KOG2843">
    <property type="taxonomic scope" value="Eukaryota"/>
</dbReference>
<dbReference type="Gene3D" id="3.90.850.10">
    <property type="entry name" value="Fumarylacetoacetase-like, C-terminal domain"/>
    <property type="match status" value="1"/>
</dbReference>
<keyword evidence="9 13" id="KW-0585">Phenylalanine catabolism</keyword>
<sequence>MSSVDYQSHFSLANIPFGVASSESHPMPQCVTRLENKVIFLADLQRAGIFAGVAGLSDSVFEESTLNEYAALPKSTQREVRKVLQETLAKPLPTGFSEELGAVTLHMPVQVGGFTDFSCSLHHVRNAGRAILNDETPPPGFFNFPIGYNGRASTVFTSGTPVVRPKGHFYDRSAPGEKKPIIYGPSQALDYELEIGVIVGKGVPRLQGLNAKDADENIFGFVILNDWSGKEPWSKISLNSPGGGWSGTKADIDLLLSGCIARDIQGCEMVPLGPLNGKSFGSSISPWIVTLDALEPFRVPGPKPERVLASHLEDADVSSYAIDLKVEIIAANHTTKISESNTQDLHWSGRQMAAHLASIGADLQTGDIIGTGTVSGPVDGSYGCLLEITKAGKEPITLADGSKRHFLLDGDVVRMTAVAGDPGSGVGFGECVGEVKPAI</sequence>